<proteinExistence type="predicted"/>
<reference evidence="1" key="1">
    <citation type="submission" date="2014-11" db="EMBL/GenBank/DDBJ databases">
        <authorList>
            <person name="Amaro Gonzalez C."/>
        </authorList>
    </citation>
    <scope>NUCLEOTIDE SEQUENCE</scope>
</reference>
<dbReference type="AlphaFoldDB" id="A0A0E9WQ81"/>
<protein>
    <submittedName>
        <fullName evidence="1">Uncharacterized protein</fullName>
    </submittedName>
</protein>
<dbReference type="EMBL" id="GBXM01016055">
    <property type="protein sequence ID" value="JAH92522.1"/>
    <property type="molecule type" value="Transcribed_RNA"/>
</dbReference>
<reference evidence="1" key="2">
    <citation type="journal article" date="2015" name="Fish Shellfish Immunol.">
        <title>Early steps in the European eel (Anguilla anguilla)-Vibrio vulnificus interaction in the gills: Role of the RtxA13 toxin.</title>
        <authorList>
            <person name="Callol A."/>
            <person name="Pajuelo D."/>
            <person name="Ebbesson L."/>
            <person name="Teles M."/>
            <person name="MacKenzie S."/>
            <person name="Amaro C."/>
        </authorList>
    </citation>
    <scope>NUCLEOTIDE SEQUENCE</scope>
</reference>
<evidence type="ECO:0000313" key="1">
    <source>
        <dbReference type="EMBL" id="JAH92522.1"/>
    </source>
</evidence>
<organism evidence="1">
    <name type="scientific">Anguilla anguilla</name>
    <name type="common">European freshwater eel</name>
    <name type="synonym">Muraena anguilla</name>
    <dbReference type="NCBI Taxonomy" id="7936"/>
    <lineage>
        <taxon>Eukaryota</taxon>
        <taxon>Metazoa</taxon>
        <taxon>Chordata</taxon>
        <taxon>Craniata</taxon>
        <taxon>Vertebrata</taxon>
        <taxon>Euteleostomi</taxon>
        <taxon>Actinopterygii</taxon>
        <taxon>Neopterygii</taxon>
        <taxon>Teleostei</taxon>
        <taxon>Anguilliformes</taxon>
        <taxon>Anguillidae</taxon>
        <taxon>Anguilla</taxon>
    </lineage>
</organism>
<sequence length="57" mass="6652">MNVPGETPSTRPCLALHWLCGTCTVNWKNNTKSVGWNKFFFFFSISPLNKMRKSNKW</sequence>
<name>A0A0E9WQ81_ANGAN</name>
<accession>A0A0E9WQ81</accession>